<dbReference type="GO" id="GO:0080120">
    <property type="term" value="P:CAAX-box protein maturation"/>
    <property type="evidence" value="ECO:0007669"/>
    <property type="project" value="UniProtKB-ARBA"/>
</dbReference>
<gene>
    <name evidence="2" type="ORF">ITP53_55670</name>
</gene>
<dbReference type="Proteomes" id="UP000605361">
    <property type="component" value="Unassembled WGS sequence"/>
</dbReference>
<dbReference type="GO" id="GO:0004175">
    <property type="term" value="F:endopeptidase activity"/>
    <property type="evidence" value="ECO:0007669"/>
    <property type="project" value="UniProtKB-ARBA"/>
</dbReference>
<name>A0A931AKK5_9ACTN</name>
<feature type="non-terminal residue" evidence="2">
    <location>
        <position position="1"/>
    </location>
</feature>
<accession>A0A931AKK5</accession>
<keyword evidence="3" id="KW-1185">Reference proteome</keyword>
<dbReference type="AlphaFoldDB" id="A0A931AKK5"/>
<evidence type="ECO:0000313" key="3">
    <source>
        <dbReference type="Proteomes" id="UP000605361"/>
    </source>
</evidence>
<keyword evidence="2" id="KW-0378">Hydrolase</keyword>
<evidence type="ECO:0000313" key="2">
    <source>
        <dbReference type="EMBL" id="MBF8194742.1"/>
    </source>
</evidence>
<proteinExistence type="predicted"/>
<dbReference type="EMBL" id="JADOGI010000573">
    <property type="protein sequence ID" value="MBF8194742.1"/>
    <property type="molecule type" value="Genomic_DNA"/>
</dbReference>
<protein>
    <submittedName>
        <fullName evidence="2">CPBP family intramembrane metalloprotease</fullName>
    </submittedName>
</protein>
<dbReference type="GO" id="GO:0008237">
    <property type="term" value="F:metallopeptidase activity"/>
    <property type="evidence" value="ECO:0007669"/>
    <property type="project" value="UniProtKB-KW"/>
</dbReference>
<evidence type="ECO:0000259" key="1">
    <source>
        <dbReference type="Pfam" id="PF02517"/>
    </source>
</evidence>
<organism evidence="2 3">
    <name type="scientific">Nonomuraea cypriaca</name>
    <dbReference type="NCBI Taxonomy" id="1187855"/>
    <lineage>
        <taxon>Bacteria</taxon>
        <taxon>Bacillati</taxon>
        <taxon>Actinomycetota</taxon>
        <taxon>Actinomycetes</taxon>
        <taxon>Streptosporangiales</taxon>
        <taxon>Streptosporangiaceae</taxon>
        <taxon>Nonomuraea</taxon>
    </lineage>
</organism>
<keyword evidence="2" id="KW-0482">Metalloprotease</keyword>
<reference evidence="2" key="1">
    <citation type="submission" date="2020-11" db="EMBL/GenBank/DDBJ databases">
        <title>Whole-genome analyses of Nonomuraea sp. K274.</title>
        <authorList>
            <person name="Veyisoglu A."/>
        </authorList>
    </citation>
    <scope>NUCLEOTIDE SEQUENCE</scope>
    <source>
        <strain evidence="2">K274</strain>
    </source>
</reference>
<dbReference type="Pfam" id="PF02517">
    <property type="entry name" value="Rce1-like"/>
    <property type="match status" value="1"/>
</dbReference>
<comment type="caution">
    <text evidence="2">The sequence shown here is derived from an EMBL/GenBank/DDBJ whole genome shotgun (WGS) entry which is preliminary data.</text>
</comment>
<keyword evidence="2" id="KW-0645">Protease</keyword>
<sequence>VLPVAFVVGVLAALLFRWSGSIWPGVVLHGVNNATALPVPLLFALAGA</sequence>
<feature type="domain" description="CAAX prenyl protease 2/Lysostaphin resistance protein A-like" evidence="1">
    <location>
        <begin position="3"/>
        <end position="34"/>
    </location>
</feature>
<dbReference type="InterPro" id="IPR003675">
    <property type="entry name" value="Rce1/LyrA-like_dom"/>
</dbReference>